<dbReference type="Proteomes" id="UP000428330">
    <property type="component" value="Chromosome"/>
</dbReference>
<dbReference type="KEGG" id="rom:EI983_14245"/>
<dbReference type="PANTHER" id="PTHR12815">
    <property type="entry name" value="SORTING AND ASSEMBLY MACHINERY SAMM50 PROTEIN FAMILY MEMBER"/>
    <property type="match status" value="1"/>
</dbReference>
<dbReference type="EMBL" id="CP034348">
    <property type="protein sequence ID" value="QGX99358.1"/>
    <property type="molecule type" value="Genomic_DNA"/>
</dbReference>
<keyword evidence="2" id="KW-0812">Transmembrane</keyword>
<dbReference type="InterPro" id="IPR000184">
    <property type="entry name" value="Bac_surfAg_D15"/>
</dbReference>
<evidence type="ECO:0000256" key="1">
    <source>
        <dbReference type="ARBA" id="ARBA00004370"/>
    </source>
</evidence>
<evidence type="ECO:0000256" key="3">
    <source>
        <dbReference type="ARBA" id="ARBA00023136"/>
    </source>
</evidence>
<evidence type="ECO:0000313" key="5">
    <source>
        <dbReference type="EMBL" id="QGX99358.1"/>
    </source>
</evidence>
<name>A0A6I6J3J3_9RHOB</name>
<dbReference type="Gene3D" id="3.10.20.310">
    <property type="entry name" value="membrane protein fhac"/>
    <property type="match status" value="1"/>
</dbReference>
<keyword evidence="2" id="KW-1134">Transmembrane beta strand</keyword>
<accession>A0A6I6J3J3</accession>
<evidence type="ECO:0000259" key="4">
    <source>
        <dbReference type="Pfam" id="PF01103"/>
    </source>
</evidence>
<keyword evidence="3" id="KW-0472">Membrane</keyword>
<keyword evidence="6" id="KW-1185">Reference proteome</keyword>
<evidence type="ECO:0000313" key="6">
    <source>
        <dbReference type="Proteomes" id="UP000428330"/>
    </source>
</evidence>
<reference evidence="6" key="1">
    <citation type="submission" date="2018-12" db="EMBL/GenBank/DDBJ databases">
        <title>Complete genome sequence of Roseovarius sp. MME-070.</title>
        <authorList>
            <person name="Nam Y.-D."/>
            <person name="Kang J."/>
            <person name="Chung W.-H."/>
            <person name="Park Y.S."/>
        </authorList>
    </citation>
    <scope>NUCLEOTIDE SEQUENCE [LARGE SCALE GENOMIC DNA]</scope>
    <source>
        <strain evidence="6">MME-070</strain>
    </source>
</reference>
<dbReference type="PANTHER" id="PTHR12815:SF42">
    <property type="entry name" value="BACTERIAL SURFACE ANTIGEN (D15) DOMAIN-CONTAINING PROTEIN"/>
    <property type="match status" value="1"/>
</dbReference>
<comment type="subcellular location">
    <subcellularLocation>
        <location evidence="1">Membrane</location>
    </subcellularLocation>
</comment>
<dbReference type="GO" id="GO:0019867">
    <property type="term" value="C:outer membrane"/>
    <property type="evidence" value="ECO:0007669"/>
    <property type="project" value="InterPro"/>
</dbReference>
<evidence type="ECO:0000256" key="2">
    <source>
        <dbReference type="ARBA" id="ARBA00022452"/>
    </source>
</evidence>
<dbReference type="Gene3D" id="2.40.160.50">
    <property type="entry name" value="membrane protein fhac: a member of the omp85/tpsb transporter family"/>
    <property type="match status" value="1"/>
</dbReference>
<dbReference type="OrthoDB" id="9769707at2"/>
<protein>
    <submittedName>
        <fullName evidence="5">Outer membrane protein assembly factor</fullName>
    </submittedName>
</protein>
<sequence>MTWAAVIAAVAGYGMATEISLDAPGFDETGTGYLRQASLTFETFNTPQTTAQDLVAAARADYARMVGVLYELGYYSGVVQILVDGREAASISPLASPGEIGSIKITVLPGPVFTFSNTELTPLSPATALPEGFTPGSQAFAGLVKDAADEGVEGWRRIGHAKAKVSDQSITANHRSNTLSARIVIAPGPRLTFGALNVDPVSSVREDRVREIAGLPTGDVFSPEEVDKAAKRLRRTGAFRSVVLIEEEGVGPGDTQPITAQLSDAKPRRIGFGAEISSLEGLALSGFWLHRNLLGGAERFRVEAEASGIGGDTDGIDYRFSTRLDRPATITPDTSLYLLAEVEHLDEPDFNETSARLEGGFSHIFSDDMTGEIGIAYQYTDVDDDAGQRELEHLLMPVRLTYDNRDDPLDATKGYYADVQLTPFIGIDTNAAGAKLYADLRHYRSFGEDDGITLAARVQAGSIAGASITDLPPDMLFYSGGAGTVRGQGYQSLSVDLGGGNSLGGRSFLALSAEVRADLFTEWSVVGFADAGFIGQDALGQVNGNWHSGAGVGVRYDTGFGPIRVDVATPLDNDAGKDFELYIGIGQAF</sequence>
<dbReference type="Pfam" id="PF01103">
    <property type="entry name" value="Omp85"/>
    <property type="match status" value="1"/>
</dbReference>
<dbReference type="AlphaFoldDB" id="A0A6I6J3J3"/>
<gene>
    <name evidence="5" type="ORF">EI983_14245</name>
</gene>
<feature type="domain" description="Bacterial surface antigen (D15)" evidence="4">
    <location>
        <begin position="292"/>
        <end position="589"/>
    </location>
</feature>
<proteinExistence type="predicted"/>
<dbReference type="InterPro" id="IPR039910">
    <property type="entry name" value="D15-like"/>
</dbReference>
<organism evidence="5 6">
    <name type="scientific">Roseovarius faecimaris</name>
    <dbReference type="NCBI Taxonomy" id="2494550"/>
    <lineage>
        <taxon>Bacteria</taxon>
        <taxon>Pseudomonadati</taxon>
        <taxon>Pseudomonadota</taxon>
        <taxon>Alphaproteobacteria</taxon>
        <taxon>Rhodobacterales</taxon>
        <taxon>Roseobacteraceae</taxon>
        <taxon>Roseovarius</taxon>
    </lineage>
</organism>